<evidence type="ECO:0000256" key="1">
    <source>
        <dbReference type="SAM" id="SignalP"/>
    </source>
</evidence>
<dbReference type="InterPro" id="IPR023226">
    <property type="entry name" value="Glyco_hydro_49_N_dom"/>
</dbReference>
<dbReference type="SUPFAM" id="SSF51126">
    <property type="entry name" value="Pectin lyase-like"/>
    <property type="match status" value="1"/>
</dbReference>
<dbReference type="InterPro" id="IPR011050">
    <property type="entry name" value="Pectin_lyase_fold/virulence"/>
</dbReference>
<protein>
    <recommendedName>
        <fullName evidence="2">Glycoside hydrolase family 49 N-terminal domain-containing protein</fullName>
    </recommendedName>
</protein>
<keyword evidence="4" id="KW-1185">Reference proteome</keyword>
<dbReference type="STRING" id="1328313.DS2_10863"/>
<evidence type="ECO:0000313" key="4">
    <source>
        <dbReference type="Proteomes" id="UP000019276"/>
    </source>
</evidence>
<evidence type="ECO:0000259" key="2">
    <source>
        <dbReference type="Pfam" id="PF17433"/>
    </source>
</evidence>
<dbReference type="InterPro" id="IPR035953">
    <property type="entry name" value="Dextranase_N-ter"/>
</dbReference>
<proteinExistence type="predicted"/>
<name>W7QLH0_9ALTE</name>
<dbReference type="Gene3D" id="2.160.20.10">
    <property type="entry name" value="Single-stranded right-handed beta-helix, Pectin lyase-like"/>
    <property type="match status" value="1"/>
</dbReference>
<dbReference type="InterPro" id="IPR012334">
    <property type="entry name" value="Pectin_lyas_fold"/>
</dbReference>
<feature type="signal peptide" evidence="1">
    <location>
        <begin position="1"/>
        <end position="28"/>
    </location>
</feature>
<keyword evidence="1" id="KW-0732">Signal</keyword>
<sequence length="590" mass="65514">MSIQTLLSKLLFVALLLTGCKTNITTNADSSNTQQPSALQVEHVVTYAYQDLPDGVHSSKFSIDVEGQSVVLLQTTPPPAEMAINIKPGSQDGAKSYRQTQRSFSWGQFSFDPTKGPVNVQVSKLDENSGDVRDIIIRPKQLSGIAYKVVNKDLANRTVQLQILQSNRKLSVEFVDDRYAVEKDLPLDALLIFADQAEYMDYSAPPAKEASDTYVVKANEGFDPQKAEQATAVYFEAGTHNLGLWWVPTKVKHVYLAGGAYVIGSINSDHAGKNGQTGYTLSGRGVISGEKFAWRADTRTQGQTVCVDKNGYSTGCPSDGVKPVDIDQNDFLVEGITLVNIPFYAFSVRPESSFPRSEVKGTVRNVKLMGMWRYNNDGFDLPANIKLSDCFVAAMDDAFKVYHNNSSVKDCVVWQMDNGGIFQFGWYPKSVDTALIENIHVIHTEWTGLNKNRGLANLTERPSTDTRSGTIKNIHFKNIYMEGPVSRVFYLRNEFYPNQSYANWTFENIHVESIPSYQELVNIKQKFGGNGQLSPDLLFNAVESLSNTASIKDIIFKNVYIAGEKMTQANATTTGRFTLTLQEGETVTFE</sequence>
<dbReference type="Gene3D" id="2.60.350.10">
    <property type="entry name" value="Dextranase, N-terminal"/>
    <property type="match status" value="1"/>
</dbReference>
<feature type="chain" id="PRO_5004898340" description="Glycoside hydrolase family 49 N-terminal domain-containing protein" evidence="1">
    <location>
        <begin position="29"/>
        <end position="590"/>
    </location>
</feature>
<dbReference type="OrthoDB" id="6338456at2"/>
<dbReference type="GO" id="GO:0004553">
    <property type="term" value="F:hydrolase activity, hydrolyzing O-glycosyl compounds"/>
    <property type="evidence" value="ECO:0007669"/>
    <property type="project" value="InterPro"/>
</dbReference>
<organism evidence="3 4">
    <name type="scientific">Catenovulum agarivorans DS-2</name>
    <dbReference type="NCBI Taxonomy" id="1328313"/>
    <lineage>
        <taxon>Bacteria</taxon>
        <taxon>Pseudomonadati</taxon>
        <taxon>Pseudomonadota</taxon>
        <taxon>Gammaproteobacteria</taxon>
        <taxon>Alteromonadales</taxon>
        <taxon>Alteromonadaceae</taxon>
        <taxon>Catenovulum</taxon>
    </lineage>
</organism>
<dbReference type="SUPFAM" id="SSF101596">
    <property type="entry name" value="Dextranase, N-terminal domain"/>
    <property type="match status" value="1"/>
</dbReference>
<feature type="domain" description="Glycoside hydrolase family 49 N-terminal" evidence="2">
    <location>
        <begin position="23"/>
        <end position="184"/>
    </location>
</feature>
<dbReference type="Proteomes" id="UP000019276">
    <property type="component" value="Unassembled WGS sequence"/>
</dbReference>
<gene>
    <name evidence="3" type="ORF">DS2_10863</name>
</gene>
<dbReference type="AlphaFoldDB" id="W7QLH0"/>
<reference evidence="3 4" key="1">
    <citation type="journal article" date="2014" name="Genome Announc.">
        <title>Draft Genome Sequence of the Agar-Degrading Bacterium Catenovulum sp. Strain DS-2, Isolated from Intestines of Haliotis diversicolor.</title>
        <authorList>
            <person name="Shan D."/>
            <person name="Li X."/>
            <person name="Gu Z."/>
            <person name="Wei G."/>
            <person name="Gao Z."/>
            <person name="Shao Z."/>
        </authorList>
    </citation>
    <scope>NUCLEOTIDE SEQUENCE [LARGE SCALE GENOMIC DNA]</scope>
    <source>
        <strain evidence="3 4">DS-2</strain>
    </source>
</reference>
<dbReference type="EMBL" id="ARZY01000019">
    <property type="protein sequence ID" value="EWH09782.1"/>
    <property type="molecule type" value="Genomic_DNA"/>
</dbReference>
<comment type="caution">
    <text evidence="3">The sequence shown here is derived from an EMBL/GenBank/DDBJ whole genome shotgun (WGS) entry which is preliminary data.</text>
</comment>
<dbReference type="Pfam" id="PF17433">
    <property type="entry name" value="Glyco_hydro_49N"/>
    <property type="match status" value="1"/>
</dbReference>
<dbReference type="RefSeq" id="WP_035014804.1">
    <property type="nucleotide sequence ID" value="NZ_ARZY01000019.1"/>
</dbReference>
<dbReference type="eggNOG" id="COG5434">
    <property type="taxonomic scope" value="Bacteria"/>
</dbReference>
<accession>W7QLH0</accession>
<evidence type="ECO:0000313" key="3">
    <source>
        <dbReference type="EMBL" id="EWH09782.1"/>
    </source>
</evidence>